<name>A0A1U9Z0T3_9HYPH</name>
<dbReference type="Proteomes" id="UP000191135">
    <property type="component" value="Chromosome"/>
</dbReference>
<evidence type="ECO:0000313" key="2">
    <source>
        <dbReference type="Proteomes" id="UP000191135"/>
    </source>
</evidence>
<dbReference type="KEGG" id="mmed:Mame_01964"/>
<sequence>MVPAISETFSAGTWRLTDSMTNLTAYITGLCLSAAAGLCAGVEPASAQLLEGPGALFLDQTPIEMMASNYSSFETGYLLPRGAVYLQVGSDQTTAGSGTGTEVYTLRGDWAVADWLQVSAFGHAFDDPPLCGTSACADNLTFLAGGGGLKLGLVESYGLSIAASGSLETLYLSGDLYGNEANGNWEMAGSLQLPMSLTVTDSLRFHLTPGVSFLPETVNGVPYYGTIPYVGAGLTWQPITGLQSYATVMLPYGTDGNALSSSGGYEVTPVWLAGVKLAVTPKAAVDIFATNGWGQTPATSILAFPGNDEIAYGIRLSYTPWVGVATRDVYFDSYRVDMLSPVTQLEQARQFDGLTLTSANTLTPHRILAEAGIGSRDFMDVHLGFSPDQDLQLDAIFSQYPGGGMAGDAVSPWGDEWAYMAGGKLRLMDQNYGDLFSLAGQVLAGRDFNEPTTGIIYASLPASLDLSDAVSVAVEPKFAAYGDERLKAIGGGVTVRPLRDLALIGEVTAVLDGGDPVWAGGARYALPNTPFSADAYVTNATGLHGVGTMLAQDEARYGLTLRFAY</sequence>
<gene>
    <name evidence="1" type="ORF">Mame_01964</name>
</gene>
<keyword evidence="2" id="KW-1185">Reference proteome</keyword>
<dbReference type="EMBL" id="CP020330">
    <property type="protein sequence ID" value="AQZ51305.1"/>
    <property type="molecule type" value="Genomic_DNA"/>
</dbReference>
<reference evidence="1 2" key="1">
    <citation type="submission" date="2017-03" db="EMBL/GenBank/DDBJ databases">
        <title>Foreign affairs: Plasmid Transfer between Roseobacters and Rhizobia.</title>
        <authorList>
            <person name="Bartling P."/>
            <person name="Bunk B."/>
            <person name="Overmann J."/>
            <person name="Brinkmann H."/>
            <person name="Petersen J."/>
        </authorList>
    </citation>
    <scope>NUCLEOTIDE SEQUENCE [LARGE SCALE GENOMIC DNA]</scope>
    <source>
        <strain evidence="1 2">MACL11</strain>
    </source>
</reference>
<protein>
    <submittedName>
        <fullName evidence="1">Uncharacterized protein</fullName>
    </submittedName>
</protein>
<organism evidence="1 2">
    <name type="scientific">Martelella mediterranea DSM 17316</name>
    <dbReference type="NCBI Taxonomy" id="1122214"/>
    <lineage>
        <taxon>Bacteria</taxon>
        <taxon>Pseudomonadati</taxon>
        <taxon>Pseudomonadota</taxon>
        <taxon>Alphaproteobacteria</taxon>
        <taxon>Hyphomicrobiales</taxon>
        <taxon>Aurantimonadaceae</taxon>
        <taxon>Martelella</taxon>
    </lineage>
</organism>
<dbReference type="eggNOG" id="COG3170">
    <property type="taxonomic scope" value="Bacteria"/>
</dbReference>
<dbReference type="STRING" id="1122214.Mame_01964"/>
<accession>A0A1U9Z0T3</accession>
<proteinExistence type="predicted"/>
<evidence type="ECO:0000313" key="1">
    <source>
        <dbReference type="EMBL" id="AQZ51305.1"/>
    </source>
</evidence>
<dbReference type="AlphaFoldDB" id="A0A1U9Z0T3"/>